<reference evidence="1 2" key="1">
    <citation type="submission" date="2023-02" db="EMBL/GenBank/DDBJ databases">
        <title>LHISI_Scaffold_Assembly.</title>
        <authorList>
            <person name="Stuart O.P."/>
            <person name="Cleave R."/>
            <person name="Magrath M.J.L."/>
            <person name="Mikheyev A.S."/>
        </authorList>
    </citation>
    <scope>NUCLEOTIDE SEQUENCE [LARGE SCALE GENOMIC DNA]</scope>
    <source>
        <strain evidence="1">Daus_M_001</strain>
        <tissue evidence="1">Leg muscle</tissue>
    </source>
</reference>
<sequence>MNDPLLDCEPFLDRFQSQKPLLLFLCTALEEVVNHLLMRFVKQEQITEASIVYKHKTFDLSDSDNLIPAEKVDVGCAAKKLLKKNLKFKSLLKSHLAQRLTCFNPEVNLLQSGLGLKRVDIDVLEELHGAKSVCKNLVLRTKKQYVNLTVEAQSEKLAYLWHVIKLCLILSRGNASLESGFSVNKYRFVENLLEESLVAQRIICDTCRRDDYYKKHACFCASCKAKIPSLFLEEKELNAGEEKHRSEKGKLSNSSGN</sequence>
<keyword evidence="2" id="KW-1185">Reference proteome</keyword>
<comment type="caution">
    <text evidence="1">The sequence shown here is derived from an EMBL/GenBank/DDBJ whole genome shotgun (WGS) entry which is preliminary data.</text>
</comment>
<evidence type="ECO:0000313" key="2">
    <source>
        <dbReference type="Proteomes" id="UP001159363"/>
    </source>
</evidence>
<accession>A0ABQ9GLY6</accession>
<gene>
    <name evidence="1" type="ORF">PR048_026645</name>
</gene>
<proteinExistence type="predicted"/>
<evidence type="ECO:0000313" key="1">
    <source>
        <dbReference type="EMBL" id="KAJ8873029.1"/>
    </source>
</evidence>
<dbReference type="Proteomes" id="UP001159363">
    <property type="component" value="Chromosome 10"/>
</dbReference>
<dbReference type="EMBL" id="JARBHB010000011">
    <property type="protein sequence ID" value="KAJ8873029.1"/>
    <property type="molecule type" value="Genomic_DNA"/>
</dbReference>
<name>A0ABQ9GLY6_9NEOP</name>
<organism evidence="1 2">
    <name type="scientific">Dryococelus australis</name>
    <dbReference type="NCBI Taxonomy" id="614101"/>
    <lineage>
        <taxon>Eukaryota</taxon>
        <taxon>Metazoa</taxon>
        <taxon>Ecdysozoa</taxon>
        <taxon>Arthropoda</taxon>
        <taxon>Hexapoda</taxon>
        <taxon>Insecta</taxon>
        <taxon>Pterygota</taxon>
        <taxon>Neoptera</taxon>
        <taxon>Polyneoptera</taxon>
        <taxon>Phasmatodea</taxon>
        <taxon>Verophasmatodea</taxon>
        <taxon>Anareolatae</taxon>
        <taxon>Phasmatidae</taxon>
        <taxon>Eurycanthinae</taxon>
        <taxon>Dryococelus</taxon>
    </lineage>
</organism>
<protein>
    <submittedName>
        <fullName evidence="1">Uncharacterized protein</fullName>
    </submittedName>
</protein>